<accession>A0A845ASE8</accession>
<evidence type="ECO:0000313" key="3">
    <source>
        <dbReference type="Proteomes" id="UP000446786"/>
    </source>
</evidence>
<dbReference type="AlphaFoldDB" id="A0A845ASE8"/>
<comment type="caution">
    <text evidence="2">The sequence shown here is derived from an EMBL/GenBank/DDBJ whole genome shotgun (WGS) entry which is preliminary data.</text>
</comment>
<dbReference type="OrthoDB" id="7550742at2"/>
<sequence length="184" mass="19585">MDTQTRNWILIGIAIVIGGIIGISYPTFGLLLLIPVIAYIAIVLMRNKGGSEAEESVAAEARRFTADDGKGAIYVMRKGFIAGQQGMNVTIDNHLNTQFRTGRFVKADVEPGEHTVAALMGSQTKGTASDHTVSVGAGECVLLDAQIKMGALQGTVEFHETRDAAEARSKLAGLKLVEWPVGDS</sequence>
<keyword evidence="1" id="KW-0472">Membrane</keyword>
<gene>
    <name evidence="2" type="ORF">GRI94_08615</name>
</gene>
<reference evidence="2 3" key="1">
    <citation type="submission" date="2019-12" db="EMBL/GenBank/DDBJ databases">
        <title>Genomic-based taxomic classification of the family Erythrobacteraceae.</title>
        <authorList>
            <person name="Xu L."/>
        </authorList>
    </citation>
    <scope>NUCLEOTIDE SEQUENCE [LARGE SCALE GENOMIC DNA]</scope>
    <source>
        <strain evidence="2 3">JCM 16677</strain>
    </source>
</reference>
<dbReference type="EMBL" id="WTYE01000001">
    <property type="protein sequence ID" value="MXP31885.1"/>
    <property type="molecule type" value="Genomic_DNA"/>
</dbReference>
<organism evidence="2 3">
    <name type="scientific">Parerythrobacter jejuensis</name>
    <dbReference type="NCBI Taxonomy" id="795812"/>
    <lineage>
        <taxon>Bacteria</taxon>
        <taxon>Pseudomonadati</taxon>
        <taxon>Pseudomonadota</taxon>
        <taxon>Alphaproteobacteria</taxon>
        <taxon>Sphingomonadales</taxon>
        <taxon>Erythrobacteraceae</taxon>
        <taxon>Parerythrobacter</taxon>
    </lineage>
</organism>
<feature type="transmembrane region" description="Helical" evidence="1">
    <location>
        <begin position="7"/>
        <end position="23"/>
    </location>
</feature>
<evidence type="ECO:0008006" key="4">
    <source>
        <dbReference type="Google" id="ProtNLM"/>
    </source>
</evidence>
<dbReference type="RefSeq" id="WP_160779285.1">
    <property type="nucleotide sequence ID" value="NZ_BAAAZF010000001.1"/>
</dbReference>
<protein>
    <recommendedName>
        <fullName evidence="4">DUF2846 domain-containing protein</fullName>
    </recommendedName>
</protein>
<keyword evidence="3" id="KW-1185">Reference proteome</keyword>
<proteinExistence type="predicted"/>
<name>A0A845ASE8_9SPHN</name>
<evidence type="ECO:0000256" key="1">
    <source>
        <dbReference type="SAM" id="Phobius"/>
    </source>
</evidence>
<keyword evidence="1" id="KW-1133">Transmembrane helix</keyword>
<evidence type="ECO:0000313" key="2">
    <source>
        <dbReference type="EMBL" id="MXP31885.1"/>
    </source>
</evidence>
<keyword evidence="1" id="KW-0812">Transmembrane</keyword>
<dbReference type="Proteomes" id="UP000446786">
    <property type="component" value="Unassembled WGS sequence"/>
</dbReference>